<evidence type="ECO:0000313" key="3">
    <source>
        <dbReference type="Proteomes" id="UP001367771"/>
    </source>
</evidence>
<feature type="chain" id="PRO_5045412916" description="Haem-binding uptake Tiki superfamily ChaN domain-containing protein" evidence="1">
    <location>
        <begin position="23"/>
        <end position="420"/>
    </location>
</feature>
<evidence type="ECO:0000256" key="1">
    <source>
        <dbReference type="SAM" id="SignalP"/>
    </source>
</evidence>
<dbReference type="EMBL" id="JBBBDM010000005">
    <property type="protein sequence ID" value="MEI5687766.1"/>
    <property type="molecule type" value="Genomic_DNA"/>
</dbReference>
<accession>A0ABU8H460</accession>
<dbReference type="Proteomes" id="UP001367771">
    <property type="component" value="Unassembled WGS sequence"/>
</dbReference>
<reference evidence="2 3" key="1">
    <citation type="journal article" date="2013" name="Int. J. Syst. Evol. Microbiol.">
        <title>Sphingomonas kyungheensis sp. nov., a bacterium with ginsenoside-converting activity isolated from soil of a ginseng field.</title>
        <authorList>
            <person name="Son H.M."/>
            <person name="Yang J.E."/>
            <person name="Park Y."/>
            <person name="Han C.K."/>
            <person name="Kim S.G."/>
            <person name="Kook M."/>
            <person name="Yi T.H."/>
        </authorList>
    </citation>
    <scope>NUCLEOTIDE SEQUENCE [LARGE SCALE GENOMIC DNA]</scope>
    <source>
        <strain evidence="2 3">LMG 26582</strain>
    </source>
</reference>
<name>A0ABU8H460_9SPHN</name>
<evidence type="ECO:0008006" key="4">
    <source>
        <dbReference type="Google" id="ProtNLM"/>
    </source>
</evidence>
<gene>
    <name evidence="2" type="ORF">V8201_11815</name>
</gene>
<comment type="caution">
    <text evidence="2">The sequence shown here is derived from an EMBL/GenBank/DDBJ whole genome shotgun (WGS) entry which is preliminary data.</text>
</comment>
<protein>
    <recommendedName>
        <fullName evidence="4">Haem-binding uptake Tiki superfamily ChaN domain-containing protein</fullName>
    </recommendedName>
</protein>
<keyword evidence="3" id="KW-1185">Reference proteome</keyword>
<feature type="signal peptide" evidence="1">
    <location>
        <begin position="1"/>
        <end position="22"/>
    </location>
</feature>
<proteinExistence type="predicted"/>
<keyword evidence="1" id="KW-0732">Signal</keyword>
<sequence>MTIVTRGAILLATLLATQTPPAQPPANSVDAAMTAYDQGGYLQATDMLAAAAFDAQGKVRDDLAYQIWQQVSTTVTNELDLTTLATAQPHGAGEAGWVAAIAESVGRDAIAEIVRRARATSIVILNEAHSSPRDRAFAWRVAQALRPLGYTVLAAETFSNEPARDGKPTAVAQLARERFVRIDTGFYTRDPVYAAFLRNALAIGYQPAAYEQTSLQRPKGQPSRAAVIAARDQAEADNLAALHRRMPAAKLLVYVGHSHVAEAPLDEGDGKRTEWMAVRLKRMTGIDPLTIDQTTLTEENVATRASYQAAAARVQDRDGILFRHDRPLVLGQYAGAVDLQVVHPRRSYRFGRPAWLSDLGGQPLPVPAALLPAAGHRLVQVFAATAPADAVPLDQLIVRAGSPPAHLFAPPEPVRFAVQP</sequence>
<organism evidence="2 3">
    <name type="scientific">Sphingomonas kyungheensis</name>
    <dbReference type="NCBI Taxonomy" id="1069987"/>
    <lineage>
        <taxon>Bacteria</taxon>
        <taxon>Pseudomonadati</taxon>
        <taxon>Pseudomonadota</taxon>
        <taxon>Alphaproteobacteria</taxon>
        <taxon>Sphingomonadales</taxon>
        <taxon>Sphingomonadaceae</taxon>
        <taxon>Sphingomonas</taxon>
    </lineage>
</organism>
<evidence type="ECO:0000313" key="2">
    <source>
        <dbReference type="EMBL" id="MEI5687766.1"/>
    </source>
</evidence>
<dbReference type="RefSeq" id="WP_336545405.1">
    <property type="nucleotide sequence ID" value="NZ_JBBBDM010000005.1"/>
</dbReference>